<accession>A0AAV5T5E2</accession>
<dbReference type="Proteomes" id="UP001432027">
    <property type="component" value="Unassembled WGS sequence"/>
</dbReference>
<evidence type="ECO:0000313" key="1">
    <source>
        <dbReference type="EMBL" id="GMS86901.1"/>
    </source>
</evidence>
<comment type="caution">
    <text evidence="1">The sequence shown here is derived from an EMBL/GenBank/DDBJ whole genome shotgun (WGS) entry which is preliminary data.</text>
</comment>
<keyword evidence="2" id="KW-1185">Reference proteome</keyword>
<dbReference type="EMBL" id="BTSX01000002">
    <property type="protein sequence ID" value="GMS86901.1"/>
    <property type="molecule type" value="Genomic_DNA"/>
</dbReference>
<proteinExistence type="predicted"/>
<protein>
    <submittedName>
        <fullName evidence="1">Uncharacterized protein</fullName>
    </submittedName>
</protein>
<evidence type="ECO:0000313" key="2">
    <source>
        <dbReference type="Proteomes" id="UP001432027"/>
    </source>
</evidence>
<reference evidence="1" key="1">
    <citation type="submission" date="2023-10" db="EMBL/GenBank/DDBJ databases">
        <title>Genome assembly of Pristionchus species.</title>
        <authorList>
            <person name="Yoshida K."/>
            <person name="Sommer R.J."/>
        </authorList>
    </citation>
    <scope>NUCLEOTIDE SEQUENCE</scope>
    <source>
        <strain evidence="1">RS0144</strain>
    </source>
</reference>
<feature type="non-terminal residue" evidence="1">
    <location>
        <position position="88"/>
    </location>
</feature>
<dbReference type="AlphaFoldDB" id="A0AAV5T5E2"/>
<sequence length="88" mass="10028">MWKALSTPRRRRASGVIPLVRTAAQKLRHRWSFSFEEWAHCYCPKTLFSCFDDAAHVHARAARDSVAPGFNSAAPPFEKWRAIKRGSA</sequence>
<organism evidence="1 2">
    <name type="scientific">Pristionchus entomophagus</name>
    <dbReference type="NCBI Taxonomy" id="358040"/>
    <lineage>
        <taxon>Eukaryota</taxon>
        <taxon>Metazoa</taxon>
        <taxon>Ecdysozoa</taxon>
        <taxon>Nematoda</taxon>
        <taxon>Chromadorea</taxon>
        <taxon>Rhabditida</taxon>
        <taxon>Rhabditina</taxon>
        <taxon>Diplogasteromorpha</taxon>
        <taxon>Diplogasteroidea</taxon>
        <taxon>Neodiplogasteridae</taxon>
        <taxon>Pristionchus</taxon>
    </lineage>
</organism>
<name>A0AAV5T5E2_9BILA</name>
<gene>
    <name evidence="1" type="ORF">PENTCL1PPCAC_9076</name>
</gene>